<dbReference type="EMBL" id="JAMLJN010000006">
    <property type="protein sequence ID" value="MCL9770566.1"/>
    <property type="molecule type" value="Genomic_DNA"/>
</dbReference>
<organism evidence="1 2">
    <name type="scientific">Flavobacterium fragile</name>
    <dbReference type="NCBI Taxonomy" id="2949085"/>
    <lineage>
        <taxon>Bacteria</taxon>
        <taxon>Pseudomonadati</taxon>
        <taxon>Bacteroidota</taxon>
        <taxon>Flavobacteriia</taxon>
        <taxon>Flavobacteriales</taxon>
        <taxon>Flavobacteriaceae</taxon>
        <taxon>Flavobacterium</taxon>
    </lineage>
</organism>
<dbReference type="Proteomes" id="UP001203342">
    <property type="component" value="Unassembled WGS sequence"/>
</dbReference>
<dbReference type="RefSeq" id="WP_250582078.1">
    <property type="nucleotide sequence ID" value="NZ_JAMLJN010000006.1"/>
</dbReference>
<gene>
    <name evidence="1" type="ORF">NAT47_09055</name>
</gene>
<keyword evidence="2" id="KW-1185">Reference proteome</keyword>
<protein>
    <submittedName>
        <fullName evidence="1">Uncharacterized protein</fullName>
    </submittedName>
</protein>
<name>A0ABT0TIZ6_9FLAO</name>
<evidence type="ECO:0000313" key="1">
    <source>
        <dbReference type="EMBL" id="MCL9770566.1"/>
    </source>
</evidence>
<accession>A0ABT0TIZ6</accession>
<proteinExistence type="predicted"/>
<comment type="caution">
    <text evidence="1">The sequence shown here is derived from an EMBL/GenBank/DDBJ whole genome shotgun (WGS) entry which is preliminary data.</text>
</comment>
<evidence type="ECO:0000313" key="2">
    <source>
        <dbReference type="Proteomes" id="UP001203342"/>
    </source>
</evidence>
<reference evidence="1 2" key="1">
    <citation type="submission" date="2022-05" db="EMBL/GenBank/DDBJ databases">
        <title>Flavobacterium sp., isolated from activated sludge.</title>
        <authorList>
            <person name="Ran Q."/>
        </authorList>
    </citation>
    <scope>NUCLEOTIDE SEQUENCE [LARGE SCALE GENOMIC DNA]</scope>
    <source>
        <strain evidence="1 2">HXWNR69</strain>
    </source>
</reference>
<sequence>MKKIILFSGFAILFFTSVQKKEIEIFDKNDLEFFNLKGPVKDFAFIVVIVIGDYDAKEFSFEKYSKYVDYQNILFDKKGFVQSINTHYAEGEFERPRLKTTPIRVRNEDTLTIDMTTSKEEKWIKYIFNNTSLSIKNYTKSYGMSNIIIDERFTKFSYDLNGSWSGYESGKNEDFIYDKQNFKTILNTKKNDSLVFVVDNGNDKLMYSIVYLEYDSYGNWTKRVLEKHIPYLGYGTNSKYITEIRKINYY</sequence>